<dbReference type="PANTHER" id="PTHR33365:SF4">
    <property type="entry name" value="CYCLOCHLOROTINE BIOSYNTHESIS PROTEIN O"/>
    <property type="match status" value="1"/>
</dbReference>
<dbReference type="Proteomes" id="UP000054279">
    <property type="component" value="Unassembled WGS sequence"/>
</dbReference>
<evidence type="ECO:0000256" key="2">
    <source>
        <dbReference type="ARBA" id="ARBA00035112"/>
    </source>
</evidence>
<comment type="pathway">
    <text evidence="1">Mycotoxin biosynthesis.</text>
</comment>
<evidence type="ECO:0000256" key="1">
    <source>
        <dbReference type="ARBA" id="ARBA00004685"/>
    </source>
</evidence>
<dbReference type="InterPro" id="IPR021765">
    <property type="entry name" value="UstYa-like"/>
</dbReference>
<dbReference type="PANTHER" id="PTHR33365">
    <property type="entry name" value="YALI0B05434P"/>
    <property type="match status" value="1"/>
</dbReference>
<reference evidence="3 4" key="1">
    <citation type="submission" date="2014-06" db="EMBL/GenBank/DDBJ databases">
        <title>Evolutionary Origins and Diversification of the Mycorrhizal Mutualists.</title>
        <authorList>
            <consortium name="DOE Joint Genome Institute"/>
            <consortium name="Mycorrhizal Genomics Consortium"/>
            <person name="Kohler A."/>
            <person name="Kuo A."/>
            <person name="Nagy L.G."/>
            <person name="Floudas D."/>
            <person name="Copeland A."/>
            <person name="Barry K.W."/>
            <person name="Cichocki N."/>
            <person name="Veneault-Fourrey C."/>
            <person name="LaButti K."/>
            <person name="Lindquist E.A."/>
            <person name="Lipzen A."/>
            <person name="Lundell T."/>
            <person name="Morin E."/>
            <person name="Murat C."/>
            <person name="Riley R."/>
            <person name="Ohm R."/>
            <person name="Sun H."/>
            <person name="Tunlid A."/>
            <person name="Henrissat B."/>
            <person name="Grigoriev I.V."/>
            <person name="Hibbett D.S."/>
            <person name="Martin F."/>
        </authorList>
    </citation>
    <scope>NUCLEOTIDE SEQUENCE [LARGE SCALE GENOMIC DNA]</scope>
    <source>
        <strain evidence="3 4">SS14</strain>
    </source>
</reference>
<name>A0A0C9V2J0_SPHS4</name>
<proteinExistence type="inferred from homology"/>
<dbReference type="EMBL" id="KN837238">
    <property type="protein sequence ID" value="KIJ31730.1"/>
    <property type="molecule type" value="Genomic_DNA"/>
</dbReference>
<dbReference type="OrthoDB" id="3687641at2759"/>
<dbReference type="AlphaFoldDB" id="A0A0C9V2J0"/>
<sequence length="171" mass="19891">MPGWALQDSPAAEAVEYFNVKFHRGLKDDVPLYEEIPSTASDEAWEALWNVSYLMVPKDKASQMVNSTWELTENNKGNSLLSLDVFHQLHCLDTIRKVAQPKYYPDYRVPLKHIRHCTGAIRQALMCFGDITPIVWRWSEELGELEQRDDVLHTCRDFGKIMDWAKKHRAE</sequence>
<dbReference type="HOGENOM" id="CLU_042941_6_3_1"/>
<organism evidence="3 4">
    <name type="scientific">Sphaerobolus stellatus (strain SS14)</name>
    <dbReference type="NCBI Taxonomy" id="990650"/>
    <lineage>
        <taxon>Eukaryota</taxon>
        <taxon>Fungi</taxon>
        <taxon>Dikarya</taxon>
        <taxon>Basidiomycota</taxon>
        <taxon>Agaricomycotina</taxon>
        <taxon>Agaricomycetes</taxon>
        <taxon>Phallomycetidae</taxon>
        <taxon>Geastrales</taxon>
        <taxon>Sphaerobolaceae</taxon>
        <taxon>Sphaerobolus</taxon>
    </lineage>
</organism>
<protein>
    <submittedName>
        <fullName evidence="3">Uncharacterized protein</fullName>
    </submittedName>
</protein>
<gene>
    <name evidence="3" type="ORF">M422DRAFT_53294</name>
</gene>
<evidence type="ECO:0000313" key="4">
    <source>
        <dbReference type="Proteomes" id="UP000054279"/>
    </source>
</evidence>
<keyword evidence="4" id="KW-1185">Reference proteome</keyword>
<evidence type="ECO:0000313" key="3">
    <source>
        <dbReference type="EMBL" id="KIJ31730.1"/>
    </source>
</evidence>
<dbReference type="GO" id="GO:0043386">
    <property type="term" value="P:mycotoxin biosynthetic process"/>
    <property type="evidence" value="ECO:0007669"/>
    <property type="project" value="InterPro"/>
</dbReference>
<dbReference type="Pfam" id="PF11807">
    <property type="entry name" value="UstYa"/>
    <property type="match status" value="1"/>
</dbReference>
<accession>A0A0C9V2J0</accession>
<comment type="similarity">
    <text evidence="2">Belongs to the ustYa family.</text>
</comment>